<dbReference type="Proteomes" id="UP000287188">
    <property type="component" value="Unassembled WGS sequence"/>
</dbReference>
<proteinExistence type="predicted"/>
<gene>
    <name evidence="1" type="ORF">KDK_50250</name>
</gene>
<dbReference type="EMBL" id="BIFS01000001">
    <property type="protein sequence ID" value="GCE21225.1"/>
    <property type="molecule type" value="Genomic_DNA"/>
</dbReference>
<dbReference type="RefSeq" id="WP_126552755.1">
    <property type="nucleotide sequence ID" value="NZ_BIFS01000001.1"/>
</dbReference>
<reference evidence="2" key="1">
    <citation type="submission" date="2018-12" db="EMBL/GenBank/DDBJ databases">
        <title>Tengunoibacter tsumagoiensis gen. nov., sp. nov., Dictyobacter kobayashii sp. nov., D. alpinus sp. nov., and D. joshuensis sp. nov. and description of Dictyobacteraceae fam. nov. within the order Ktedonobacterales isolated from Tengu-no-mugimeshi.</title>
        <authorList>
            <person name="Wang C.M."/>
            <person name="Zheng Y."/>
            <person name="Sakai Y."/>
            <person name="Toyoda A."/>
            <person name="Minakuchi Y."/>
            <person name="Abe K."/>
            <person name="Yokota A."/>
            <person name="Yabe S."/>
        </authorList>
    </citation>
    <scope>NUCLEOTIDE SEQUENCE [LARGE SCALE GENOMIC DNA]</scope>
    <source>
        <strain evidence="2">Uno11</strain>
    </source>
</reference>
<dbReference type="AlphaFoldDB" id="A0A402AQB4"/>
<keyword evidence="2" id="KW-1185">Reference proteome</keyword>
<name>A0A402AQB4_9CHLR</name>
<protein>
    <submittedName>
        <fullName evidence="1">Uncharacterized protein</fullName>
    </submittedName>
</protein>
<organism evidence="1 2">
    <name type="scientific">Dictyobacter kobayashii</name>
    <dbReference type="NCBI Taxonomy" id="2014872"/>
    <lineage>
        <taxon>Bacteria</taxon>
        <taxon>Bacillati</taxon>
        <taxon>Chloroflexota</taxon>
        <taxon>Ktedonobacteria</taxon>
        <taxon>Ktedonobacterales</taxon>
        <taxon>Dictyobacteraceae</taxon>
        <taxon>Dictyobacter</taxon>
    </lineage>
</organism>
<evidence type="ECO:0000313" key="1">
    <source>
        <dbReference type="EMBL" id="GCE21225.1"/>
    </source>
</evidence>
<sequence>MTRYLDLYRQVTEIPASGLGGNFASHYLDLYRQISEPPDEEFAQWYQETYPDDTAAPALDFLRMHHKKFRDMVELHYTKGFMFRYLAKYQEKVYVVKNNADRARLLQHLNELDRRQTTDSANLFTE</sequence>
<comment type="caution">
    <text evidence="1">The sequence shown here is derived from an EMBL/GenBank/DDBJ whole genome shotgun (WGS) entry which is preliminary data.</text>
</comment>
<accession>A0A402AQB4</accession>
<evidence type="ECO:0000313" key="2">
    <source>
        <dbReference type="Proteomes" id="UP000287188"/>
    </source>
</evidence>